<keyword evidence="1" id="KW-0812">Transmembrane</keyword>
<evidence type="ECO:0000313" key="3">
    <source>
        <dbReference type="Proteomes" id="UP001416858"/>
    </source>
</evidence>
<feature type="transmembrane region" description="Helical" evidence="1">
    <location>
        <begin position="59"/>
        <end position="77"/>
    </location>
</feature>
<evidence type="ECO:0008006" key="4">
    <source>
        <dbReference type="Google" id="ProtNLM"/>
    </source>
</evidence>
<keyword evidence="1" id="KW-0472">Membrane</keyword>
<proteinExistence type="predicted"/>
<organism evidence="2 3">
    <name type="scientific">Novipirellula caenicola</name>
    <dbReference type="NCBI Taxonomy" id="1536901"/>
    <lineage>
        <taxon>Bacteria</taxon>
        <taxon>Pseudomonadati</taxon>
        <taxon>Planctomycetota</taxon>
        <taxon>Planctomycetia</taxon>
        <taxon>Pirellulales</taxon>
        <taxon>Pirellulaceae</taxon>
        <taxon>Novipirellula</taxon>
    </lineage>
</organism>
<sequence length="88" mass="9127">MDGNVSISPARSLFVLLPNPILFAETNLPMTQETYRSIGAIAGVITGVVSMALLGFSGLIAGFCFGAGGAVLGGILGERVHSMRHKNH</sequence>
<reference evidence="2 3" key="1">
    <citation type="submission" date="2024-02" db="EMBL/GenBank/DDBJ databases">
        <title>Rhodopirellula caenicola NBRC 110016.</title>
        <authorList>
            <person name="Ichikawa N."/>
            <person name="Katano-Makiyama Y."/>
            <person name="Hidaka K."/>
        </authorList>
    </citation>
    <scope>NUCLEOTIDE SEQUENCE [LARGE SCALE GENOMIC DNA]</scope>
    <source>
        <strain evidence="2 3">NBRC 110016</strain>
    </source>
</reference>
<name>A0ABP9VQR4_9BACT</name>
<evidence type="ECO:0000313" key="2">
    <source>
        <dbReference type="EMBL" id="GAA5506568.1"/>
    </source>
</evidence>
<keyword evidence="3" id="KW-1185">Reference proteome</keyword>
<keyword evidence="1" id="KW-1133">Transmembrane helix</keyword>
<accession>A0ABP9VQR4</accession>
<comment type="caution">
    <text evidence="2">The sequence shown here is derived from an EMBL/GenBank/DDBJ whole genome shotgun (WGS) entry which is preliminary data.</text>
</comment>
<protein>
    <recommendedName>
        <fullName evidence="4">Glycine zipper domain-containing protein</fullName>
    </recommendedName>
</protein>
<evidence type="ECO:0000256" key="1">
    <source>
        <dbReference type="SAM" id="Phobius"/>
    </source>
</evidence>
<gene>
    <name evidence="2" type="ORF">Rcae01_02021</name>
</gene>
<dbReference type="EMBL" id="BAABRO010000003">
    <property type="protein sequence ID" value="GAA5506568.1"/>
    <property type="molecule type" value="Genomic_DNA"/>
</dbReference>
<dbReference type="Proteomes" id="UP001416858">
    <property type="component" value="Unassembled WGS sequence"/>
</dbReference>